<reference evidence="2" key="1">
    <citation type="submission" date="2021-01" db="UniProtKB">
        <authorList>
            <consortium name="EnsemblMetazoa"/>
        </authorList>
    </citation>
    <scope>IDENTIFICATION</scope>
</reference>
<dbReference type="Pfam" id="PF05439">
    <property type="entry name" value="JTB"/>
    <property type="match status" value="1"/>
</dbReference>
<keyword evidence="1" id="KW-1133">Transmembrane helix</keyword>
<dbReference type="AlphaFoldDB" id="A0A7M7JU49"/>
<protein>
    <submittedName>
        <fullName evidence="2">Uncharacterized protein</fullName>
    </submittedName>
</protein>
<dbReference type="GO" id="GO:0016020">
    <property type="term" value="C:membrane"/>
    <property type="evidence" value="ECO:0007669"/>
    <property type="project" value="InterPro"/>
</dbReference>
<dbReference type="PANTHER" id="PTHR13041">
    <property type="entry name" value="JTB PROTEIN-RELATED"/>
    <property type="match status" value="1"/>
</dbReference>
<proteinExistence type="predicted"/>
<evidence type="ECO:0000313" key="2">
    <source>
        <dbReference type="EnsemblMetazoa" id="XP_022657266"/>
    </source>
</evidence>
<dbReference type="EnsemblMetazoa" id="XM_022801531">
    <property type="protein sequence ID" value="XP_022657266"/>
    <property type="gene ID" value="LOC111248719"/>
</dbReference>
<feature type="transmembrane region" description="Helical" evidence="1">
    <location>
        <begin position="103"/>
        <end position="123"/>
    </location>
</feature>
<sequence length="237" mass="27045">MIESISLRKLIFVTLFLIFACLLILTLEGFLVETTSNHTVAHEKGCWDEEDFAIKQPCTPCTDFDKKSKHILACVTSNYKELVTCAKSGDRFRPCSDSELLHFYRFELLTWLLGGLSSAFVILRRRTLDKRMLQRIQQQVAAASLWRSSRSQFSGSQCLVWSTVVFLPLSTIDIIVQTLISLLTAMWATLGVAGEFREVRATAQLENKTFETAANCPNFYTFPRHKDKLVKDLLVYE</sequence>
<keyword evidence="3" id="KW-1185">Reference proteome</keyword>
<dbReference type="GO" id="GO:0000281">
    <property type="term" value="P:mitotic cytokinesis"/>
    <property type="evidence" value="ECO:0007669"/>
    <property type="project" value="TreeGrafter"/>
</dbReference>
<dbReference type="GeneID" id="111248719"/>
<dbReference type="KEGG" id="vde:111248719"/>
<dbReference type="GO" id="GO:0005737">
    <property type="term" value="C:cytoplasm"/>
    <property type="evidence" value="ECO:0007669"/>
    <property type="project" value="TreeGrafter"/>
</dbReference>
<keyword evidence="1" id="KW-0472">Membrane</keyword>
<dbReference type="InterPro" id="IPR008657">
    <property type="entry name" value="JTB"/>
</dbReference>
<dbReference type="EnsemblMetazoa" id="XM_022801532">
    <property type="protein sequence ID" value="XP_022657267"/>
    <property type="gene ID" value="LOC111248719"/>
</dbReference>
<evidence type="ECO:0000313" key="3">
    <source>
        <dbReference type="Proteomes" id="UP000594260"/>
    </source>
</evidence>
<dbReference type="PANTHER" id="PTHR13041:SF3">
    <property type="entry name" value="PROTEIN JTB"/>
    <property type="match status" value="1"/>
</dbReference>
<dbReference type="RefSeq" id="XP_022657266.1">
    <property type="nucleotide sequence ID" value="XM_022801531.1"/>
</dbReference>
<dbReference type="EnsemblMetazoa" id="XM_022801533">
    <property type="protein sequence ID" value="XP_022657268"/>
    <property type="gene ID" value="LOC111248719"/>
</dbReference>
<evidence type="ECO:0000256" key="1">
    <source>
        <dbReference type="SAM" id="Phobius"/>
    </source>
</evidence>
<dbReference type="InParanoid" id="A0A7M7JU49"/>
<dbReference type="RefSeq" id="XP_022657268.1">
    <property type="nucleotide sequence ID" value="XM_022801533.1"/>
</dbReference>
<dbReference type="OrthoDB" id="5971907at2759"/>
<dbReference type="Proteomes" id="UP000594260">
    <property type="component" value="Unplaced"/>
</dbReference>
<dbReference type="GO" id="GO:0005813">
    <property type="term" value="C:centrosome"/>
    <property type="evidence" value="ECO:0007669"/>
    <property type="project" value="TreeGrafter"/>
</dbReference>
<dbReference type="GO" id="GO:0005819">
    <property type="term" value="C:spindle"/>
    <property type="evidence" value="ECO:0007669"/>
    <property type="project" value="TreeGrafter"/>
</dbReference>
<organism evidence="2 3">
    <name type="scientific">Varroa destructor</name>
    <name type="common">Honeybee mite</name>
    <dbReference type="NCBI Taxonomy" id="109461"/>
    <lineage>
        <taxon>Eukaryota</taxon>
        <taxon>Metazoa</taxon>
        <taxon>Ecdysozoa</taxon>
        <taxon>Arthropoda</taxon>
        <taxon>Chelicerata</taxon>
        <taxon>Arachnida</taxon>
        <taxon>Acari</taxon>
        <taxon>Parasitiformes</taxon>
        <taxon>Mesostigmata</taxon>
        <taxon>Gamasina</taxon>
        <taxon>Dermanyssoidea</taxon>
        <taxon>Varroidae</taxon>
        <taxon>Varroa</taxon>
    </lineage>
</organism>
<dbReference type="GO" id="GO:0030496">
    <property type="term" value="C:midbody"/>
    <property type="evidence" value="ECO:0007669"/>
    <property type="project" value="TreeGrafter"/>
</dbReference>
<feature type="transmembrane region" description="Helical" evidence="1">
    <location>
        <begin position="12"/>
        <end position="32"/>
    </location>
</feature>
<dbReference type="RefSeq" id="XP_022657267.1">
    <property type="nucleotide sequence ID" value="XM_022801532.1"/>
</dbReference>
<keyword evidence="1" id="KW-0812">Transmembrane</keyword>
<accession>A0A7M7JU49</accession>
<dbReference type="Gene3D" id="3.30.720.220">
    <property type="match status" value="1"/>
</dbReference>
<name>A0A7M7JU49_VARDE</name>